<dbReference type="AlphaFoldDB" id="A0A6C0J3M5"/>
<sequence length="272" mass="32118">MCQIFITLGTNNASTLLEKFFKFSKSKPLKDGYGIITKNKNDWHLNKSIKPPYIDDSYKKILNSNFIIAHLRQIYKENMTNNAIQKETIIQNTHPFVYRNIYFMHHGDLFLENSNIIKRFQQYYREPVFQNIINNVHDSFSNKIVNNISGNTDSEFIFHIFLQFLHNKDANMNMRYNMLSSFKQTIEYITNLGFQNASNFVIAQDNFILFSNIYKNNTSKYIHSPKLYMNENKEPNNYNLTVCSSKIVPGTIQIKQNSVYIYNIISKKLVEY</sequence>
<dbReference type="InterPro" id="IPR017932">
    <property type="entry name" value="GATase_2_dom"/>
</dbReference>
<reference evidence="2" key="1">
    <citation type="journal article" date="2020" name="Nature">
        <title>Giant virus diversity and host interactions through global metagenomics.</title>
        <authorList>
            <person name="Schulz F."/>
            <person name="Roux S."/>
            <person name="Paez-Espino D."/>
            <person name="Jungbluth S."/>
            <person name="Walsh D.A."/>
            <person name="Denef V.J."/>
            <person name="McMahon K.D."/>
            <person name="Konstantinidis K.T."/>
            <person name="Eloe-Fadrosh E.A."/>
            <person name="Kyrpides N.C."/>
            <person name="Woyke T."/>
        </authorList>
    </citation>
    <scope>NUCLEOTIDE SEQUENCE</scope>
    <source>
        <strain evidence="2">GVMAG-M-3300025699-48</strain>
    </source>
</reference>
<name>A0A6C0J3M5_9ZZZZ</name>
<dbReference type="EMBL" id="MN740308">
    <property type="protein sequence ID" value="QHT99459.1"/>
    <property type="molecule type" value="Genomic_DNA"/>
</dbReference>
<proteinExistence type="predicted"/>
<dbReference type="SUPFAM" id="SSF56235">
    <property type="entry name" value="N-terminal nucleophile aminohydrolases (Ntn hydrolases)"/>
    <property type="match status" value="1"/>
</dbReference>
<feature type="domain" description="Glutamine amidotransferase type-2" evidence="1">
    <location>
        <begin position="2"/>
        <end position="272"/>
    </location>
</feature>
<dbReference type="Gene3D" id="3.60.20.10">
    <property type="entry name" value="Glutamine Phosphoribosylpyrophosphate, subunit 1, domain 1"/>
    <property type="match status" value="1"/>
</dbReference>
<dbReference type="PROSITE" id="PS51278">
    <property type="entry name" value="GATASE_TYPE_2"/>
    <property type="match status" value="1"/>
</dbReference>
<accession>A0A6C0J3M5</accession>
<dbReference type="InterPro" id="IPR029055">
    <property type="entry name" value="Ntn_hydrolases_N"/>
</dbReference>
<evidence type="ECO:0000259" key="1">
    <source>
        <dbReference type="PROSITE" id="PS51278"/>
    </source>
</evidence>
<organism evidence="2">
    <name type="scientific">viral metagenome</name>
    <dbReference type="NCBI Taxonomy" id="1070528"/>
    <lineage>
        <taxon>unclassified sequences</taxon>
        <taxon>metagenomes</taxon>
        <taxon>organismal metagenomes</taxon>
    </lineage>
</organism>
<evidence type="ECO:0000313" key="2">
    <source>
        <dbReference type="EMBL" id="QHT99459.1"/>
    </source>
</evidence>
<protein>
    <recommendedName>
        <fullName evidence="1">Glutamine amidotransferase type-2 domain-containing protein</fullName>
    </recommendedName>
</protein>